<evidence type="ECO:0000313" key="2">
    <source>
        <dbReference type="EMBL" id="MCD7467526.1"/>
    </source>
</evidence>
<evidence type="ECO:0000313" key="3">
    <source>
        <dbReference type="Proteomes" id="UP000823775"/>
    </source>
</evidence>
<reference evidence="2 3" key="1">
    <citation type="journal article" date="2021" name="BMC Genomics">
        <title>Datura genome reveals duplications of psychoactive alkaloid biosynthetic genes and high mutation rate following tissue culture.</title>
        <authorList>
            <person name="Rajewski A."/>
            <person name="Carter-House D."/>
            <person name="Stajich J."/>
            <person name="Litt A."/>
        </authorList>
    </citation>
    <scope>NUCLEOTIDE SEQUENCE [LARGE SCALE GENOMIC DNA]</scope>
    <source>
        <strain evidence="2">AR-01</strain>
    </source>
</reference>
<keyword evidence="3" id="KW-1185">Reference proteome</keyword>
<comment type="caution">
    <text evidence="2">The sequence shown here is derived from an EMBL/GenBank/DDBJ whole genome shotgun (WGS) entry which is preliminary data.</text>
</comment>
<name>A0ABS8T965_DATST</name>
<dbReference type="EMBL" id="JACEIK010001240">
    <property type="protein sequence ID" value="MCD7467526.1"/>
    <property type="molecule type" value="Genomic_DNA"/>
</dbReference>
<accession>A0ABS8T965</accession>
<dbReference type="Proteomes" id="UP000823775">
    <property type="component" value="Unassembled WGS sequence"/>
</dbReference>
<protein>
    <submittedName>
        <fullName evidence="2">Uncharacterized protein</fullName>
    </submittedName>
</protein>
<evidence type="ECO:0000256" key="1">
    <source>
        <dbReference type="SAM" id="MobiDB-lite"/>
    </source>
</evidence>
<gene>
    <name evidence="2" type="ORF">HAX54_005021</name>
</gene>
<proteinExistence type="predicted"/>
<sequence length="79" mass="8779">DTALTSYCIGIFRITIDGLSMSQRWKVQCTCVLPSVGGSSAKYDFIQEPKQEQGSNLLFHKRKGESKGIPQHPPTLEKP</sequence>
<organism evidence="2 3">
    <name type="scientific">Datura stramonium</name>
    <name type="common">Jimsonweed</name>
    <name type="synonym">Common thornapple</name>
    <dbReference type="NCBI Taxonomy" id="4076"/>
    <lineage>
        <taxon>Eukaryota</taxon>
        <taxon>Viridiplantae</taxon>
        <taxon>Streptophyta</taxon>
        <taxon>Embryophyta</taxon>
        <taxon>Tracheophyta</taxon>
        <taxon>Spermatophyta</taxon>
        <taxon>Magnoliopsida</taxon>
        <taxon>eudicotyledons</taxon>
        <taxon>Gunneridae</taxon>
        <taxon>Pentapetalae</taxon>
        <taxon>asterids</taxon>
        <taxon>lamiids</taxon>
        <taxon>Solanales</taxon>
        <taxon>Solanaceae</taxon>
        <taxon>Solanoideae</taxon>
        <taxon>Datureae</taxon>
        <taxon>Datura</taxon>
    </lineage>
</organism>
<feature type="region of interest" description="Disordered" evidence="1">
    <location>
        <begin position="56"/>
        <end position="79"/>
    </location>
</feature>
<feature type="non-terminal residue" evidence="2">
    <location>
        <position position="1"/>
    </location>
</feature>